<keyword evidence="2" id="KW-1185">Reference proteome</keyword>
<evidence type="ECO:0000313" key="2">
    <source>
        <dbReference type="Proteomes" id="UP000281553"/>
    </source>
</evidence>
<dbReference type="EMBL" id="UYRU01050991">
    <property type="protein sequence ID" value="VDN11217.1"/>
    <property type="molecule type" value="Genomic_DNA"/>
</dbReference>
<organism evidence="1 2">
    <name type="scientific">Dibothriocephalus latus</name>
    <name type="common">Fish tapeworm</name>
    <name type="synonym">Diphyllobothrium latum</name>
    <dbReference type="NCBI Taxonomy" id="60516"/>
    <lineage>
        <taxon>Eukaryota</taxon>
        <taxon>Metazoa</taxon>
        <taxon>Spiralia</taxon>
        <taxon>Lophotrochozoa</taxon>
        <taxon>Platyhelminthes</taxon>
        <taxon>Cestoda</taxon>
        <taxon>Eucestoda</taxon>
        <taxon>Diphyllobothriidea</taxon>
        <taxon>Diphyllobothriidae</taxon>
        <taxon>Dibothriocephalus</taxon>
    </lineage>
</organism>
<dbReference type="Proteomes" id="UP000281553">
    <property type="component" value="Unassembled WGS sequence"/>
</dbReference>
<dbReference type="AlphaFoldDB" id="A0A3P7LH49"/>
<protein>
    <submittedName>
        <fullName evidence="1">Uncharacterized protein</fullName>
    </submittedName>
</protein>
<proteinExistence type="predicted"/>
<sequence>MTGAVKYDENLLKYSNVNLQRPWYSYVLGVSAEIGPPTSSTIPFEGRYTLHLRRGAAKTNHFTRRRGGVCCPGTADATLRCKLRLQRPRRT</sequence>
<gene>
    <name evidence="1" type="ORF">DILT_LOCUS7048</name>
</gene>
<accession>A0A3P7LH49</accession>
<evidence type="ECO:0000313" key="1">
    <source>
        <dbReference type="EMBL" id="VDN11217.1"/>
    </source>
</evidence>
<reference evidence="1 2" key="1">
    <citation type="submission" date="2018-11" db="EMBL/GenBank/DDBJ databases">
        <authorList>
            <consortium name="Pathogen Informatics"/>
        </authorList>
    </citation>
    <scope>NUCLEOTIDE SEQUENCE [LARGE SCALE GENOMIC DNA]</scope>
</reference>
<name>A0A3P7LH49_DIBLA</name>